<gene>
    <name evidence="1" type="ORF">F3059_11480</name>
</gene>
<evidence type="ECO:0000313" key="2">
    <source>
        <dbReference type="Proteomes" id="UP000435357"/>
    </source>
</evidence>
<reference evidence="1 2" key="1">
    <citation type="submission" date="2019-09" db="EMBL/GenBank/DDBJ databases">
        <title>Genomes of Cryomorphaceae.</title>
        <authorList>
            <person name="Bowman J.P."/>
        </authorList>
    </citation>
    <scope>NUCLEOTIDE SEQUENCE [LARGE SCALE GENOMIC DNA]</scope>
    <source>
        <strain evidence="1 2">KCTC 52047</strain>
    </source>
</reference>
<comment type="caution">
    <text evidence="1">The sequence shown here is derived from an EMBL/GenBank/DDBJ whole genome shotgun (WGS) entry which is preliminary data.</text>
</comment>
<name>A0A6N6M4R3_9FLAO</name>
<proteinExistence type="predicted"/>
<dbReference type="SUPFAM" id="SSF158682">
    <property type="entry name" value="TerB-like"/>
    <property type="match status" value="1"/>
</dbReference>
<sequence length="138" mass="15876">METENKLKNKEHFRHLLSIAMADGILDKAELDFLFKISNQFYITREELSEIIQKPNEFHDENIKLTQQDRAEQLYDLVEMMSLDGEADQREQELCMSFGVAMGIDSEKIEDFIKTVAEKIESGESKEAIASSLVEKAI</sequence>
<dbReference type="AlphaFoldDB" id="A0A6N6M4R3"/>
<organism evidence="1 2">
    <name type="scientific">Salibacter halophilus</name>
    <dbReference type="NCBI Taxonomy" id="1803916"/>
    <lineage>
        <taxon>Bacteria</taxon>
        <taxon>Pseudomonadati</taxon>
        <taxon>Bacteroidota</taxon>
        <taxon>Flavobacteriia</taxon>
        <taxon>Flavobacteriales</taxon>
        <taxon>Salibacteraceae</taxon>
        <taxon>Salibacter</taxon>
    </lineage>
</organism>
<keyword evidence="2" id="KW-1185">Reference proteome</keyword>
<dbReference type="Proteomes" id="UP000435357">
    <property type="component" value="Unassembled WGS sequence"/>
</dbReference>
<dbReference type="OrthoDB" id="981083at2"/>
<dbReference type="RefSeq" id="WP_151169387.1">
    <property type="nucleotide sequence ID" value="NZ_WACR01000010.1"/>
</dbReference>
<dbReference type="EMBL" id="WACR01000010">
    <property type="protein sequence ID" value="KAB1062801.1"/>
    <property type="molecule type" value="Genomic_DNA"/>
</dbReference>
<evidence type="ECO:0008006" key="3">
    <source>
        <dbReference type="Google" id="ProtNLM"/>
    </source>
</evidence>
<dbReference type="InterPro" id="IPR029024">
    <property type="entry name" value="TerB-like"/>
</dbReference>
<accession>A0A6N6M4R3</accession>
<protein>
    <recommendedName>
        <fullName evidence="3">TerB family tellurite resistance protein</fullName>
    </recommendedName>
</protein>
<dbReference type="Gene3D" id="1.10.3680.10">
    <property type="entry name" value="TerB-like"/>
    <property type="match status" value="1"/>
</dbReference>
<evidence type="ECO:0000313" key="1">
    <source>
        <dbReference type="EMBL" id="KAB1062801.1"/>
    </source>
</evidence>